<evidence type="ECO:0000313" key="4">
    <source>
        <dbReference type="Proteomes" id="UP001318860"/>
    </source>
</evidence>
<feature type="domain" description="Reverse transcriptase zinc-binding" evidence="2">
    <location>
        <begin position="210"/>
        <end position="308"/>
    </location>
</feature>
<evidence type="ECO:0000259" key="1">
    <source>
        <dbReference type="Pfam" id="PF13456"/>
    </source>
</evidence>
<sequence length="546" mass="63918">MSCFLLPVGICKTLCQIAARFWWGTKENEGKRIHWSKWDKLILKKEEGGLGFKDLQDFNLALIAKQLWRVLSEPNLLMSKVIKGRYFPNGDLMSVQPHSYDSWLWRNWMKAIKIMRLGVRFAVGTGETIRIWDNPWLPKYPTFLPDKKENDNIPVVWVSELMIDEGRQWNKELIQSIFSPEDSALILQLPVNKEAGRDKVWWHHDKKGQFSVNSAYKLLQELKEINKGSPGTSDGNKAEKRKWQVMWKLGIKNKIKHFLWRCNQSILPTSIQLRRRGMNVDEICQMCGEERETIMHVFFHCTRAKQVWKLANVSWDIPDEGIEFREWWSNICTLEKTDLGKDRIALSTYILWWLWKTRNLWMFQQCRMPDKELVDLAYSEWNEFNHLGTKKGKKDSTEATNLQSENNDLFEFPEVGQIEISVSAVWREDRKVGWGCIAKSQVGKIIKSWNASRDDCKNPVEAYLLALRDGQLMAFREKWKKIIFKIVEKDIVNTLTHKLPVEEEFSSLVEDIYLITFLFDNCLFTLNEQDSNIDSLGLAIAACNGV</sequence>
<evidence type="ECO:0008006" key="5">
    <source>
        <dbReference type="Google" id="ProtNLM"/>
    </source>
</evidence>
<dbReference type="InterPro" id="IPR002156">
    <property type="entry name" value="RNaseH_domain"/>
</dbReference>
<dbReference type="PANTHER" id="PTHR33116:SF86">
    <property type="entry name" value="REVERSE TRANSCRIPTASE DOMAIN-CONTAINING PROTEIN"/>
    <property type="match status" value="1"/>
</dbReference>
<dbReference type="Pfam" id="PF13456">
    <property type="entry name" value="RVT_3"/>
    <property type="match status" value="1"/>
</dbReference>
<organism evidence="3 4">
    <name type="scientific">Rehmannia glutinosa</name>
    <name type="common">Chinese foxglove</name>
    <dbReference type="NCBI Taxonomy" id="99300"/>
    <lineage>
        <taxon>Eukaryota</taxon>
        <taxon>Viridiplantae</taxon>
        <taxon>Streptophyta</taxon>
        <taxon>Embryophyta</taxon>
        <taxon>Tracheophyta</taxon>
        <taxon>Spermatophyta</taxon>
        <taxon>Magnoliopsida</taxon>
        <taxon>eudicotyledons</taxon>
        <taxon>Gunneridae</taxon>
        <taxon>Pentapetalae</taxon>
        <taxon>asterids</taxon>
        <taxon>lamiids</taxon>
        <taxon>Lamiales</taxon>
        <taxon>Orobanchaceae</taxon>
        <taxon>Rehmannieae</taxon>
        <taxon>Rehmannia</taxon>
    </lineage>
</organism>
<evidence type="ECO:0000313" key="3">
    <source>
        <dbReference type="EMBL" id="KAK6139898.1"/>
    </source>
</evidence>
<evidence type="ECO:0000259" key="2">
    <source>
        <dbReference type="Pfam" id="PF13966"/>
    </source>
</evidence>
<name>A0ABR0VX54_REHGL</name>
<accession>A0ABR0VX54</accession>
<dbReference type="Pfam" id="PF13966">
    <property type="entry name" value="zf-RVT"/>
    <property type="match status" value="1"/>
</dbReference>
<dbReference type="EMBL" id="JABTTQ020000355">
    <property type="protein sequence ID" value="KAK6139898.1"/>
    <property type="molecule type" value="Genomic_DNA"/>
</dbReference>
<dbReference type="PANTHER" id="PTHR33116">
    <property type="entry name" value="REVERSE TRANSCRIPTASE ZINC-BINDING DOMAIN-CONTAINING PROTEIN-RELATED-RELATED"/>
    <property type="match status" value="1"/>
</dbReference>
<proteinExistence type="predicted"/>
<reference evidence="3 4" key="1">
    <citation type="journal article" date="2021" name="Comput. Struct. Biotechnol. J.">
        <title>De novo genome assembly of the potent medicinal plant Rehmannia glutinosa using nanopore technology.</title>
        <authorList>
            <person name="Ma L."/>
            <person name="Dong C."/>
            <person name="Song C."/>
            <person name="Wang X."/>
            <person name="Zheng X."/>
            <person name="Niu Y."/>
            <person name="Chen S."/>
            <person name="Feng W."/>
        </authorList>
    </citation>
    <scope>NUCLEOTIDE SEQUENCE [LARGE SCALE GENOMIC DNA]</scope>
    <source>
        <strain evidence="3">DH-2019</strain>
    </source>
</reference>
<comment type="caution">
    <text evidence="3">The sequence shown here is derived from an EMBL/GenBank/DDBJ whole genome shotgun (WGS) entry which is preliminary data.</text>
</comment>
<dbReference type="Proteomes" id="UP001318860">
    <property type="component" value="Unassembled WGS sequence"/>
</dbReference>
<gene>
    <name evidence="3" type="ORF">DH2020_026343</name>
</gene>
<keyword evidence="4" id="KW-1185">Reference proteome</keyword>
<dbReference type="InterPro" id="IPR026960">
    <property type="entry name" value="RVT-Znf"/>
</dbReference>
<protein>
    <recommendedName>
        <fullName evidence="5">Reverse transcriptase zinc-binding domain-containing protein</fullName>
    </recommendedName>
</protein>
<feature type="domain" description="RNase H type-1" evidence="1">
    <location>
        <begin position="429"/>
        <end position="532"/>
    </location>
</feature>